<feature type="transmembrane region" description="Helical" evidence="1">
    <location>
        <begin position="294"/>
        <end position="321"/>
    </location>
</feature>
<dbReference type="Proteomes" id="UP000663860">
    <property type="component" value="Unassembled WGS sequence"/>
</dbReference>
<dbReference type="EMBL" id="CAJNOE010001893">
    <property type="protein sequence ID" value="CAF1456782.1"/>
    <property type="molecule type" value="Genomic_DNA"/>
</dbReference>
<evidence type="ECO:0000313" key="3">
    <source>
        <dbReference type="EMBL" id="CAF4196474.1"/>
    </source>
</evidence>
<feature type="transmembrane region" description="Helical" evidence="1">
    <location>
        <begin position="262"/>
        <end position="288"/>
    </location>
</feature>
<protein>
    <submittedName>
        <fullName evidence="2">Uncharacterized protein</fullName>
    </submittedName>
</protein>
<organism evidence="2 4">
    <name type="scientific">Adineta steineri</name>
    <dbReference type="NCBI Taxonomy" id="433720"/>
    <lineage>
        <taxon>Eukaryota</taxon>
        <taxon>Metazoa</taxon>
        <taxon>Spiralia</taxon>
        <taxon>Gnathifera</taxon>
        <taxon>Rotifera</taxon>
        <taxon>Eurotatoria</taxon>
        <taxon>Bdelloidea</taxon>
        <taxon>Adinetida</taxon>
        <taxon>Adinetidae</taxon>
        <taxon>Adineta</taxon>
    </lineage>
</organism>
<evidence type="ECO:0000313" key="2">
    <source>
        <dbReference type="EMBL" id="CAF1456782.1"/>
    </source>
</evidence>
<keyword evidence="1" id="KW-0812">Transmembrane</keyword>
<feature type="transmembrane region" description="Helical" evidence="1">
    <location>
        <begin position="404"/>
        <end position="428"/>
    </location>
</feature>
<dbReference type="Proteomes" id="UP000663868">
    <property type="component" value="Unassembled WGS sequence"/>
</dbReference>
<feature type="transmembrane region" description="Helical" evidence="1">
    <location>
        <begin position="349"/>
        <end position="368"/>
    </location>
</feature>
<keyword evidence="1" id="KW-0472">Membrane</keyword>
<keyword evidence="1" id="KW-1133">Transmembrane helix</keyword>
<proteinExistence type="predicted"/>
<dbReference type="EMBL" id="CAJOBB010007880">
    <property type="protein sequence ID" value="CAF4196474.1"/>
    <property type="molecule type" value="Genomic_DNA"/>
</dbReference>
<feature type="transmembrane region" description="Helical" evidence="1">
    <location>
        <begin position="374"/>
        <end position="397"/>
    </location>
</feature>
<evidence type="ECO:0000313" key="4">
    <source>
        <dbReference type="Proteomes" id="UP000663860"/>
    </source>
</evidence>
<dbReference type="AlphaFoldDB" id="A0A815Q158"/>
<accession>A0A815Q158</accession>
<comment type="caution">
    <text evidence="2">The sequence shown here is derived from an EMBL/GenBank/DDBJ whole genome shotgun (WGS) entry which is preliminary data.</text>
</comment>
<sequence>MTECEKLRVGHEFLSNQAWPTSFYNEKHDQCYCSRCYQQSDDDTRTVGGQTYVIPRGWTRFGIQVDESFAQHHNVWTEWVNSYHGTSIENAKSIVEHRQLSLSDDIKLDKNESKTQSDHASEEYSFLTTPTINYASLNCDSYAYTFQSPTTKKYYKIKVVLQCKQKPDSFVVQGETVRAQHRICPYIPNDQIEWKSRQRSAIMPYGLMLLVTEINSIKADPPNSYYSNYQNPVDLRVVVAIMIVSSVCYLRLYRLVFVLGYLLYYVGVGLGSLLSYASYGLGILLFYVGQSLGIFLYYMSITISVPGIVCVLDLALLLIYYRYFYHRDRFYNARALFDSLCTDLRGGKIDLIAIGISGAIILSIGAYYMRLYYIGIGLGLLLYHASRSLGLLLYYVGVGFGLRFYYFGSAIGVFCDVAPFLLILYRLAPQHLDDLRHRLPAQNRFR</sequence>
<gene>
    <name evidence="2" type="ORF">IZO911_LOCUS42689</name>
    <name evidence="3" type="ORF">KXQ929_LOCUS39840</name>
</gene>
<name>A0A815Q158_9BILA</name>
<evidence type="ECO:0000256" key="1">
    <source>
        <dbReference type="SAM" id="Phobius"/>
    </source>
</evidence>
<reference evidence="2" key="1">
    <citation type="submission" date="2021-02" db="EMBL/GenBank/DDBJ databases">
        <authorList>
            <person name="Nowell W R."/>
        </authorList>
    </citation>
    <scope>NUCLEOTIDE SEQUENCE</scope>
</reference>